<dbReference type="PANTHER" id="PTHR43767">
    <property type="entry name" value="LONG-CHAIN-FATTY-ACID--COA LIGASE"/>
    <property type="match status" value="1"/>
</dbReference>
<dbReference type="KEGG" id="dva:DAD186_08360"/>
<evidence type="ECO:0000313" key="2">
    <source>
        <dbReference type="EMBL" id="ANP27386.1"/>
    </source>
</evidence>
<dbReference type="PANTHER" id="PTHR43767:SF1">
    <property type="entry name" value="NONRIBOSOMAL PEPTIDE SYNTHASE PES1 (EUROFUNG)-RELATED"/>
    <property type="match status" value="1"/>
</dbReference>
<dbReference type="RefSeq" id="WP_065247603.1">
    <property type="nucleotide sequence ID" value="NZ_CP012117.1"/>
</dbReference>
<proteinExistence type="predicted"/>
<accession>A0A1B0ZHG8</accession>
<dbReference type="InterPro" id="IPR000873">
    <property type="entry name" value="AMP-dep_synth/lig_dom"/>
</dbReference>
<dbReference type="InterPro" id="IPR042099">
    <property type="entry name" value="ANL_N_sf"/>
</dbReference>
<evidence type="ECO:0000313" key="3">
    <source>
        <dbReference type="Proteomes" id="UP000092596"/>
    </source>
</evidence>
<dbReference type="AlphaFoldDB" id="A0A1B0ZHG8"/>
<dbReference type="Gene3D" id="3.40.50.12780">
    <property type="entry name" value="N-terminal domain of ligase-like"/>
    <property type="match status" value="1"/>
</dbReference>
<name>A0A1B0ZHG8_9MICO</name>
<evidence type="ECO:0000259" key="1">
    <source>
        <dbReference type="Pfam" id="PF00501"/>
    </source>
</evidence>
<dbReference type="Proteomes" id="UP000092596">
    <property type="component" value="Chromosome"/>
</dbReference>
<dbReference type="SUPFAM" id="SSF56801">
    <property type="entry name" value="Acetyl-CoA synthetase-like"/>
    <property type="match status" value="1"/>
</dbReference>
<protein>
    <recommendedName>
        <fullName evidence="1">AMP-dependent synthetase/ligase domain-containing protein</fullName>
    </recommendedName>
</protein>
<dbReference type="EMBL" id="CP012117">
    <property type="protein sequence ID" value="ANP27386.1"/>
    <property type="molecule type" value="Genomic_DNA"/>
</dbReference>
<feature type="domain" description="AMP-dependent synthetase/ligase" evidence="1">
    <location>
        <begin position="32"/>
        <end position="431"/>
    </location>
</feature>
<organism evidence="2 3">
    <name type="scientific">Dermabacter vaginalis</name>
    <dbReference type="NCBI Taxonomy" id="1630135"/>
    <lineage>
        <taxon>Bacteria</taxon>
        <taxon>Bacillati</taxon>
        <taxon>Actinomycetota</taxon>
        <taxon>Actinomycetes</taxon>
        <taxon>Micrococcales</taxon>
        <taxon>Dermabacteraceae</taxon>
        <taxon>Dermabacter</taxon>
    </lineage>
</organism>
<reference evidence="2 3" key="1">
    <citation type="submission" date="2015-06" db="EMBL/GenBank/DDBJ databases">
        <title>Investigation of pathophysiology for high-risk pregnancy and development of treatment modality based on it.</title>
        <authorList>
            <person name="Kim B.-C."/>
            <person name="Lim S."/>
        </authorList>
    </citation>
    <scope>NUCLEOTIDE SEQUENCE [LARGE SCALE GENOMIC DNA]</scope>
    <source>
        <strain evidence="2 3">AD1-86</strain>
    </source>
</reference>
<gene>
    <name evidence="2" type="ORF">DAD186_08360</name>
</gene>
<dbReference type="STRING" id="1630135.DAD186_08360"/>
<dbReference type="Pfam" id="PF00501">
    <property type="entry name" value="AMP-binding"/>
    <property type="match status" value="1"/>
</dbReference>
<sequence>MAPAKPHSHDPAHRLSARPLPLNASELLDFAIAHFRSRTALEMTGTRVSYGQLGRRIRCLAQGLLDSGIRAGDRVAIVLPMSIDAVIAFHAVLRIGAIAVQHSDREPMMRLSREFADYSPVAVIIAEYRLNALAGLDEEARPKTVITVQAPELPKQAPRRLTFTGALAEIAKASGKGVMRVAAPPKGPAQLPLSFGTRAKLKDLLGSAPLPLDYPYPEPNDLAALVYEGGTRTSALGAMITHGNLTALAHQSLEYLETAPAGTETGYALWPLHSTIGIADTLTTSLFYGRHTILFPRFDHSALVRALKKNPPSVISGDTEVFRFLAEYARTTGKAPMIRLALSPIRREHTPNLRDWARDLGWPLVVSFDGAEAGVALFLRTSVEGREHTVGTPLPSIEVRVVDVHDRGHVVGPGTVGKLMIKGPRVFHGYWKKPDETTSVLSADGWVLTSSLASIDTDGYVTLIPSPEH</sequence>
<dbReference type="InterPro" id="IPR050237">
    <property type="entry name" value="ATP-dep_AMP-bd_enzyme"/>
</dbReference>